<accession>A0A1B2JBP3</accession>
<dbReference type="AlphaFoldDB" id="A0A1B2JBP3"/>
<protein>
    <submittedName>
        <fullName evidence="2">BA75_03297T0</fullName>
    </submittedName>
</protein>
<proteinExistence type="predicted"/>
<gene>
    <name evidence="2" type="primary">CAB4</name>
    <name evidence="2" type="ORF">ATY40_BA7503297</name>
</gene>
<evidence type="ECO:0000313" key="2">
    <source>
        <dbReference type="EMBL" id="ANZ75456.1"/>
    </source>
</evidence>
<dbReference type="InterPro" id="IPR004821">
    <property type="entry name" value="Cyt_trans-like"/>
</dbReference>
<reference evidence="2 3" key="1">
    <citation type="submission" date="2016-02" db="EMBL/GenBank/DDBJ databases">
        <title>Comparative genomic and transcriptomic foundation for Pichia pastoris.</title>
        <authorList>
            <person name="Love K.R."/>
            <person name="Shah K.A."/>
            <person name="Whittaker C.A."/>
            <person name="Wu J."/>
            <person name="Bartlett M.C."/>
            <person name="Ma D."/>
            <person name="Leeson R.L."/>
            <person name="Priest M."/>
            <person name="Young S.K."/>
            <person name="Love J.C."/>
        </authorList>
    </citation>
    <scope>NUCLEOTIDE SEQUENCE [LARGE SCALE GENOMIC DNA]</scope>
    <source>
        <strain evidence="2 3">ATCC 28485</strain>
    </source>
</reference>
<dbReference type="GO" id="GO:0015937">
    <property type="term" value="P:coenzyme A biosynthetic process"/>
    <property type="evidence" value="ECO:0007669"/>
    <property type="project" value="TreeGrafter"/>
</dbReference>
<evidence type="ECO:0000313" key="3">
    <source>
        <dbReference type="Proteomes" id="UP000094565"/>
    </source>
</evidence>
<dbReference type="EMBL" id="CP014585">
    <property type="protein sequence ID" value="ANZ75456.1"/>
    <property type="molecule type" value="Genomic_DNA"/>
</dbReference>
<keyword evidence="3" id="KW-1185">Reference proteome</keyword>
<name>A0A1B2JBP3_PICPA</name>
<dbReference type="GO" id="GO:0004140">
    <property type="term" value="F:dephospho-CoA kinase activity"/>
    <property type="evidence" value="ECO:0007669"/>
    <property type="project" value="TreeGrafter"/>
</dbReference>
<dbReference type="Pfam" id="PF01467">
    <property type="entry name" value="CTP_transf_like"/>
    <property type="match status" value="1"/>
</dbReference>
<dbReference type="Proteomes" id="UP000094565">
    <property type="component" value="Chromosome 2"/>
</dbReference>
<sequence length="297" mass="33195">MCSHSCLIVVSGDILDQGLYSQFVHKVSELGDCPNIDVVLIVEIASAHKVNSVLQHLYEATRNSYGLEVDIQVGFAKWVFRDPHKRWSKIYIADGDNSLHQEQLNNISNGELVHIRLDPSDTNTIQHTNKSSTKDFNAEQFRVVAVGGTFDHLHDGHKILLGISAFLSRDKLIVGVTGEAMLKNKKYKVYLESFIQRKEKILKFLDFAYPGLPVAIHEINDVCGPTATVKEIEGLVVSEETSSGGDYVNKVRQEKDFPALEVYVVNVLGGSDKTSFSDKLSSTELRRREYEKAASQI</sequence>
<dbReference type="Gene3D" id="3.40.50.620">
    <property type="entry name" value="HUPs"/>
    <property type="match status" value="1"/>
</dbReference>
<organism evidence="2 3">
    <name type="scientific">Komagataella pastoris</name>
    <name type="common">Yeast</name>
    <name type="synonym">Pichia pastoris</name>
    <dbReference type="NCBI Taxonomy" id="4922"/>
    <lineage>
        <taxon>Eukaryota</taxon>
        <taxon>Fungi</taxon>
        <taxon>Dikarya</taxon>
        <taxon>Ascomycota</taxon>
        <taxon>Saccharomycotina</taxon>
        <taxon>Pichiomycetes</taxon>
        <taxon>Pichiales</taxon>
        <taxon>Pichiaceae</taxon>
        <taxon>Komagataella</taxon>
    </lineage>
</organism>
<dbReference type="PANTHER" id="PTHR10695">
    <property type="entry name" value="DEPHOSPHO-COA KINASE-RELATED"/>
    <property type="match status" value="1"/>
</dbReference>
<dbReference type="OrthoDB" id="330671at2759"/>
<dbReference type="PANTHER" id="PTHR10695:SF46">
    <property type="entry name" value="BIFUNCTIONAL COENZYME A SYNTHASE-RELATED"/>
    <property type="match status" value="1"/>
</dbReference>
<dbReference type="SUPFAM" id="SSF52374">
    <property type="entry name" value="Nucleotidylyl transferase"/>
    <property type="match status" value="1"/>
</dbReference>
<evidence type="ECO:0000259" key="1">
    <source>
        <dbReference type="Pfam" id="PF01467"/>
    </source>
</evidence>
<dbReference type="NCBIfam" id="NF001985">
    <property type="entry name" value="PRK00777.1"/>
    <property type="match status" value="1"/>
</dbReference>
<dbReference type="InterPro" id="IPR014729">
    <property type="entry name" value="Rossmann-like_a/b/a_fold"/>
</dbReference>
<feature type="domain" description="Cytidyltransferase-like" evidence="1">
    <location>
        <begin position="146"/>
        <end position="288"/>
    </location>
</feature>